<reference evidence="5" key="1">
    <citation type="journal article" date="2024" name="IScience">
        <title>Strigolactones Initiate the Formation of Haustorium-like Structures in Castilleja.</title>
        <authorList>
            <person name="Buerger M."/>
            <person name="Peterson D."/>
            <person name="Chory J."/>
        </authorList>
    </citation>
    <scope>NUCLEOTIDE SEQUENCE [LARGE SCALE GENOMIC DNA]</scope>
</reference>
<evidence type="ECO:0000313" key="4">
    <source>
        <dbReference type="EMBL" id="KAL3643415.1"/>
    </source>
</evidence>
<evidence type="ECO:0000256" key="2">
    <source>
        <dbReference type="ARBA" id="ARBA00022737"/>
    </source>
</evidence>
<keyword evidence="5" id="KW-1185">Reference proteome</keyword>
<evidence type="ECO:0000256" key="1">
    <source>
        <dbReference type="ARBA" id="ARBA00007626"/>
    </source>
</evidence>
<dbReference type="PROSITE" id="PS51375">
    <property type="entry name" value="PPR"/>
    <property type="match status" value="1"/>
</dbReference>
<sequence>MLSHRQALKSLIRTYTITSRLYNTNTNTKQTNKVSLYAVVSPLGKPNVNVTPELEKWVKSGNKVRFAELQRIIFDLRKRKRYAQALQVSEWMRNKGTFEFTPVQHAVQLDLIGKVHGSLQAESYFDSLKEENKTDKVYGALLHCYARQRQTEKALSHLNVMKENGIALSSLAFIDIMCLYSNTGQNDKIPILFTQMKDNGIRPDNLSYRICINSFGLRSNFEGLENMLKEMENDSNIVMDWNTYTSVASFYIKAGMEEKANIVLKKAEESLDTKDGLGYNHLISLYARLGNKDKVLSLWVLEKDVCKRCINRDYINILESLVKIGEFEEAEKVFKEWELSGNCFDIRVVNAMIVGYIENGVCEKAEMLLDCSMKKGRALRLDIWGKLAIGYLEKGEVDNAMRSLKVGLSINDDASVDNKLGDKMVMKMLMLVGTKGRVGDAEKVVSLLRSVVVLKRQMYQVLLNSCVGAGKEVGGILDVMRADNFEVDKETSKIREIEA</sequence>
<dbReference type="InterPro" id="IPR002885">
    <property type="entry name" value="PPR_rpt"/>
</dbReference>
<evidence type="ECO:0000313" key="5">
    <source>
        <dbReference type="Proteomes" id="UP001632038"/>
    </source>
</evidence>
<dbReference type="AlphaFoldDB" id="A0ABD3DMC4"/>
<dbReference type="InterPro" id="IPR011990">
    <property type="entry name" value="TPR-like_helical_dom_sf"/>
</dbReference>
<dbReference type="Pfam" id="PF01535">
    <property type="entry name" value="PPR"/>
    <property type="match status" value="4"/>
</dbReference>
<dbReference type="GO" id="GO:0003729">
    <property type="term" value="F:mRNA binding"/>
    <property type="evidence" value="ECO:0007669"/>
    <property type="project" value="UniProtKB-ARBA"/>
</dbReference>
<dbReference type="EMBL" id="JAVIJP010000016">
    <property type="protein sequence ID" value="KAL3643415.1"/>
    <property type="molecule type" value="Genomic_DNA"/>
</dbReference>
<comment type="similarity">
    <text evidence="1">Belongs to the PPR family. P subfamily.</text>
</comment>
<evidence type="ECO:0008006" key="6">
    <source>
        <dbReference type="Google" id="ProtNLM"/>
    </source>
</evidence>
<name>A0ABD3DMC4_9LAMI</name>
<gene>
    <name evidence="4" type="ORF">CASFOL_014230</name>
</gene>
<evidence type="ECO:0000256" key="3">
    <source>
        <dbReference type="PROSITE-ProRule" id="PRU00708"/>
    </source>
</evidence>
<dbReference type="PANTHER" id="PTHR45717">
    <property type="entry name" value="OS12G0527900 PROTEIN"/>
    <property type="match status" value="1"/>
</dbReference>
<accession>A0ABD3DMC4</accession>
<protein>
    <recommendedName>
        <fullName evidence="6">Pentatricopeptide repeat-containing protein</fullName>
    </recommendedName>
</protein>
<feature type="repeat" description="PPR" evidence="3">
    <location>
        <begin position="134"/>
        <end position="168"/>
    </location>
</feature>
<comment type="caution">
    <text evidence="4">The sequence shown here is derived from an EMBL/GenBank/DDBJ whole genome shotgun (WGS) entry which is preliminary data.</text>
</comment>
<dbReference type="PANTHER" id="PTHR45717:SF20">
    <property type="entry name" value="OS07G0598500 PROTEIN"/>
    <property type="match status" value="1"/>
</dbReference>
<dbReference type="Proteomes" id="UP001632038">
    <property type="component" value="Unassembled WGS sequence"/>
</dbReference>
<dbReference type="Gene3D" id="1.25.40.10">
    <property type="entry name" value="Tetratricopeptide repeat domain"/>
    <property type="match status" value="3"/>
</dbReference>
<organism evidence="4 5">
    <name type="scientific">Castilleja foliolosa</name>
    <dbReference type="NCBI Taxonomy" id="1961234"/>
    <lineage>
        <taxon>Eukaryota</taxon>
        <taxon>Viridiplantae</taxon>
        <taxon>Streptophyta</taxon>
        <taxon>Embryophyta</taxon>
        <taxon>Tracheophyta</taxon>
        <taxon>Spermatophyta</taxon>
        <taxon>Magnoliopsida</taxon>
        <taxon>eudicotyledons</taxon>
        <taxon>Gunneridae</taxon>
        <taxon>Pentapetalae</taxon>
        <taxon>asterids</taxon>
        <taxon>lamiids</taxon>
        <taxon>Lamiales</taxon>
        <taxon>Orobanchaceae</taxon>
        <taxon>Pedicularideae</taxon>
        <taxon>Castillejinae</taxon>
        <taxon>Castilleja</taxon>
    </lineage>
</organism>
<keyword evidence="2" id="KW-0677">Repeat</keyword>
<dbReference type="SUPFAM" id="SSF48452">
    <property type="entry name" value="TPR-like"/>
    <property type="match status" value="1"/>
</dbReference>
<proteinExistence type="inferred from homology"/>
<dbReference type="NCBIfam" id="TIGR00756">
    <property type="entry name" value="PPR"/>
    <property type="match status" value="1"/>
</dbReference>